<proteinExistence type="inferred from homology"/>
<sequence>MTSLIGRELRGTTCVLTFDRPQALNALTEDMEAELHEALDVAEGDDAVRAIVLTGAGRAFCTGYEMGPRPPASSTTELLRRRWDTYIRGPRKLMHVMELGKPVIAAVNGWALGGGFWYALCADVTIAGQSATFGQPEVRQNANSSVLFAALAGWKNAHRYALTGDHFDAAEALRIGVVNQVVPDEEVLTTAVALADRMGLLPPDALRINKAVTTQGMYAMGLANALSANAMLSVLVTAAKDAPEMAELTRLLAEGDMRAFLTARDGPFLPEPGGPRSRPRPQPAEPRG</sequence>
<gene>
    <name evidence="4" type="ORF">PSU4_55010</name>
</gene>
<name>A0A511DQB6_9PSEU</name>
<dbReference type="PROSITE" id="PS00166">
    <property type="entry name" value="ENOYL_COA_HYDRATASE"/>
    <property type="match status" value="1"/>
</dbReference>
<protein>
    <recommendedName>
        <fullName evidence="6">Enoyl-CoA hydratase</fullName>
    </recommendedName>
</protein>
<feature type="region of interest" description="Disordered" evidence="3">
    <location>
        <begin position="264"/>
        <end position="288"/>
    </location>
</feature>
<dbReference type="Pfam" id="PF00378">
    <property type="entry name" value="ECH_1"/>
    <property type="match status" value="1"/>
</dbReference>
<dbReference type="EMBL" id="BJVJ01000096">
    <property type="protein sequence ID" value="GEL26547.1"/>
    <property type="molecule type" value="Genomic_DNA"/>
</dbReference>
<dbReference type="Proteomes" id="UP000321685">
    <property type="component" value="Unassembled WGS sequence"/>
</dbReference>
<dbReference type="RefSeq" id="WP_147114762.1">
    <property type="nucleotide sequence ID" value="NZ_BJVJ01000096.1"/>
</dbReference>
<dbReference type="OrthoDB" id="9777711at2"/>
<reference evidence="4 5" key="1">
    <citation type="submission" date="2019-07" db="EMBL/GenBank/DDBJ databases">
        <title>Whole genome shotgun sequence of Pseudonocardia sulfidoxydans NBRC 16205.</title>
        <authorList>
            <person name="Hosoyama A."/>
            <person name="Uohara A."/>
            <person name="Ohji S."/>
            <person name="Ichikawa N."/>
        </authorList>
    </citation>
    <scope>NUCLEOTIDE SEQUENCE [LARGE SCALE GENOMIC DNA]</scope>
    <source>
        <strain evidence="4 5">NBRC 16205</strain>
    </source>
</reference>
<evidence type="ECO:0000256" key="3">
    <source>
        <dbReference type="SAM" id="MobiDB-lite"/>
    </source>
</evidence>
<accession>A0A511DQB6</accession>
<dbReference type="CDD" id="cd06558">
    <property type="entry name" value="crotonase-like"/>
    <property type="match status" value="1"/>
</dbReference>
<dbReference type="Gene3D" id="3.90.226.10">
    <property type="entry name" value="2-enoyl-CoA Hydratase, Chain A, domain 1"/>
    <property type="match status" value="1"/>
</dbReference>
<dbReference type="InterPro" id="IPR018376">
    <property type="entry name" value="Enoyl-CoA_hyd/isom_CS"/>
</dbReference>
<keyword evidence="5" id="KW-1185">Reference proteome</keyword>
<comment type="caution">
    <text evidence="4">The sequence shown here is derived from an EMBL/GenBank/DDBJ whole genome shotgun (WGS) entry which is preliminary data.</text>
</comment>
<evidence type="ECO:0000313" key="4">
    <source>
        <dbReference type="EMBL" id="GEL26547.1"/>
    </source>
</evidence>
<dbReference type="InterPro" id="IPR029045">
    <property type="entry name" value="ClpP/crotonase-like_dom_sf"/>
</dbReference>
<dbReference type="AlphaFoldDB" id="A0A511DQB6"/>
<comment type="similarity">
    <text evidence="1 2">Belongs to the enoyl-CoA hydratase/isomerase family.</text>
</comment>
<evidence type="ECO:0000256" key="2">
    <source>
        <dbReference type="RuleBase" id="RU003707"/>
    </source>
</evidence>
<dbReference type="PANTHER" id="PTHR43802">
    <property type="entry name" value="ENOYL-COA HYDRATASE"/>
    <property type="match status" value="1"/>
</dbReference>
<dbReference type="PANTHER" id="PTHR43802:SF1">
    <property type="entry name" value="IP11341P-RELATED"/>
    <property type="match status" value="1"/>
</dbReference>
<dbReference type="InterPro" id="IPR001753">
    <property type="entry name" value="Enoyl-CoA_hydra/iso"/>
</dbReference>
<dbReference type="GO" id="GO:0003824">
    <property type="term" value="F:catalytic activity"/>
    <property type="evidence" value="ECO:0007669"/>
    <property type="project" value="InterPro"/>
</dbReference>
<dbReference type="SUPFAM" id="SSF52096">
    <property type="entry name" value="ClpP/crotonase"/>
    <property type="match status" value="1"/>
</dbReference>
<evidence type="ECO:0008006" key="6">
    <source>
        <dbReference type="Google" id="ProtNLM"/>
    </source>
</evidence>
<evidence type="ECO:0000256" key="1">
    <source>
        <dbReference type="ARBA" id="ARBA00005254"/>
    </source>
</evidence>
<evidence type="ECO:0000313" key="5">
    <source>
        <dbReference type="Proteomes" id="UP000321685"/>
    </source>
</evidence>
<organism evidence="4 5">
    <name type="scientific">Pseudonocardia sulfidoxydans NBRC 16205</name>
    <dbReference type="NCBI Taxonomy" id="1223511"/>
    <lineage>
        <taxon>Bacteria</taxon>
        <taxon>Bacillati</taxon>
        <taxon>Actinomycetota</taxon>
        <taxon>Actinomycetes</taxon>
        <taxon>Pseudonocardiales</taxon>
        <taxon>Pseudonocardiaceae</taxon>
        <taxon>Pseudonocardia</taxon>
    </lineage>
</organism>